<dbReference type="PANTHER" id="PTHR11566">
    <property type="entry name" value="DYNAMIN"/>
    <property type="match status" value="1"/>
</dbReference>
<dbReference type="Proteomes" id="UP001175353">
    <property type="component" value="Unassembled WGS sequence"/>
</dbReference>
<dbReference type="GO" id="GO:0048312">
    <property type="term" value="P:intracellular distribution of mitochondria"/>
    <property type="evidence" value="ECO:0007669"/>
    <property type="project" value="TreeGrafter"/>
</dbReference>
<dbReference type="GO" id="GO:0016020">
    <property type="term" value="C:membrane"/>
    <property type="evidence" value="ECO:0007669"/>
    <property type="project" value="TreeGrafter"/>
</dbReference>
<evidence type="ECO:0000313" key="1">
    <source>
        <dbReference type="EMBL" id="KAK0948676.1"/>
    </source>
</evidence>
<dbReference type="PRINTS" id="PR00195">
    <property type="entry name" value="DYNAMIN"/>
</dbReference>
<comment type="caution">
    <text evidence="1">The sequence shown here is derived from an EMBL/GenBank/DDBJ whole genome shotgun (WGS) entry which is preliminary data.</text>
</comment>
<dbReference type="InterPro" id="IPR022812">
    <property type="entry name" value="Dynamin"/>
</dbReference>
<proteinExistence type="predicted"/>
<dbReference type="AlphaFoldDB" id="A0AAN6GWT2"/>
<evidence type="ECO:0000313" key="2">
    <source>
        <dbReference type="Proteomes" id="UP001175353"/>
    </source>
</evidence>
<dbReference type="PANTHER" id="PTHR11566:SF66">
    <property type="entry name" value="INTERFERON-INDUCED GTP-BINDING PROTEIN MX"/>
    <property type="match status" value="1"/>
</dbReference>
<organism evidence="1 2">
    <name type="scientific">Friedmanniomyces endolithicus</name>
    <dbReference type="NCBI Taxonomy" id="329885"/>
    <lineage>
        <taxon>Eukaryota</taxon>
        <taxon>Fungi</taxon>
        <taxon>Dikarya</taxon>
        <taxon>Ascomycota</taxon>
        <taxon>Pezizomycotina</taxon>
        <taxon>Dothideomycetes</taxon>
        <taxon>Dothideomycetidae</taxon>
        <taxon>Mycosphaerellales</taxon>
        <taxon>Teratosphaeriaceae</taxon>
        <taxon>Friedmanniomyces</taxon>
    </lineage>
</organism>
<feature type="non-terminal residue" evidence="1">
    <location>
        <position position="84"/>
    </location>
</feature>
<dbReference type="GO" id="GO:0000266">
    <property type="term" value="P:mitochondrial fission"/>
    <property type="evidence" value="ECO:0007669"/>
    <property type="project" value="TreeGrafter"/>
</dbReference>
<dbReference type="GO" id="GO:0005874">
    <property type="term" value="C:microtubule"/>
    <property type="evidence" value="ECO:0007669"/>
    <property type="project" value="TreeGrafter"/>
</dbReference>
<dbReference type="InterPro" id="IPR027417">
    <property type="entry name" value="P-loop_NTPase"/>
</dbReference>
<dbReference type="SUPFAM" id="SSF52540">
    <property type="entry name" value="P-loop containing nucleoside triphosphate hydrolases"/>
    <property type="match status" value="1"/>
</dbReference>
<dbReference type="GO" id="GO:0005739">
    <property type="term" value="C:mitochondrion"/>
    <property type="evidence" value="ECO:0007669"/>
    <property type="project" value="TreeGrafter"/>
</dbReference>
<reference evidence="1" key="1">
    <citation type="submission" date="2023-06" db="EMBL/GenBank/DDBJ databases">
        <title>Black Yeasts Isolated from many extreme environments.</title>
        <authorList>
            <person name="Coleine C."/>
            <person name="Stajich J.E."/>
            <person name="Selbmann L."/>
        </authorList>
    </citation>
    <scope>NUCLEOTIDE SEQUENCE</scope>
    <source>
        <strain evidence="1">CCFEE 5200</strain>
    </source>
</reference>
<dbReference type="EMBL" id="JAUJLE010001969">
    <property type="protein sequence ID" value="KAK0948676.1"/>
    <property type="molecule type" value="Genomic_DNA"/>
</dbReference>
<evidence type="ECO:0008006" key="3">
    <source>
        <dbReference type="Google" id="ProtNLM"/>
    </source>
</evidence>
<dbReference type="GO" id="GO:0016559">
    <property type="term" value="P:peroxisome fission"/>
    <property type="evidence" value="ECO:0007669"/>
    <property type="project" value="TreeGrafter"/>
</dbReference>
<keyword evidence="2" id="KW-1185">Reference proteome</keyword>
<sequence>MAVVSAKNDYANQIILKKCRDNDPKGNRTIGIITKPDFLEPDSENEASWIEPAENKDTFFELGWHILKNRSDKEASKSSAERNA</sequence>
<dbReference type="GO" id="GO:0006897">
    <property type="term" value="P:endocytosis"/>
    <property type="evidence" value="ECO:0007669"/>
    <property type="project" value="TreeGrafter"/>
</dbReference>
<gene>
    <name evidence="1" type="ORF">LTR91_027051</name>
</gene>
<dbReference type="GO" id="GO:0008017">
    <property type="term" value="F:microtubule binding"/>
    <property type="evidence" value="ECO:0007669"/>
    <property type="project" value="TreeGrafter"/>
</dbReference>
<name>A0AAN6GWT2_9PEZI</name>
<dbReference type="GO" id="GO:0003924">
    <property type="term" value="F:GTPase activity"/>
    <property type="evidence" value="ECO:0007669"/>
    <property type="project" value="TreeGrafter"/>
</dbReference>
<accession>A0AAN6GWT2</accession>
<protein>
    <recommendedName>
        <fullName evidence="3">Dynamin stalk domain-containing protein</fullName>
    </recommendedName>
</protein>
<dbReference type="Gene3D" id="3.40.50.300">
    <property type="entry name" value="P-loop containing nucleotide triphosphate hydrolases"/>
    <property type="match status" value="1"/>
</dbReference>